<feature type="region of interest" description="Disordered" evidence="1">
    <location>
        <begin position="306"/>
        <end position="358"/>
    </location>
</feature>
<sequence>MHKEIDRIESRIKYLHFSEDREPDTRQEQQSPKVRIKSVQWDWKMFETIRKEVDREKMEQSKSQESEETFTEFEQEAENGSQTELSVYDSSSSILLNSLSYTIDSADAPPPVLDSKPRHYHCRISESSKYITQEMNTCQMTSTHHNQKTKSSKKTWKTGREKTVIKVDNNNFPKIRKIIKDSPQEHEGNWKIILSKLNPILLIHQKYFKDHQSLSCSLGKSYKKFIYNKVMMICRRLHFQNFKPDKPNINKTVLYRKIKNHFISKVDTLIVNNQQLSLKTINEIAQEINEGQCDPSLTQEIQKLDDIHNIPPPTPLDHPSPHHQTLSSTRANGVSTTQPRTVYPKIPSPSSGTLVRNS</sequence>
<feature type="compositionally biased region" description="Basic and acidic residues" evidence="1">
    <location>
        <begin position="54"/>
        <end position="65"/>
    </location>
</feature>
<dbReference type="AlphaFoldDB" id="A0AAD1XE99"/>
<protein>
    <submittedName>
        <fullName evidence="2">Uncharacterized protein</fullName>
    </submittedName>
</protein>
<feature type="compositionally biased region" description="Acidic residues" evidence="1">
    <location>
        <begin position="66"/>
        <end position="77"/>
    </location>
</feature>
<comment type="caution">
    <text evidence="2">The sequence shown here is derived from an EMBL/GenBank/DDBJ whole genome shotgun (WGS) entry which is preliminary data.</text>
</comment>
<organism evidence="2 3">
    <name type="scientific">Euplotes crassus</name>
    <dbReference type="NCBI Taxonomy" id="5936"/>
    <lineage>
        <taxon>Eukaryota</taxon>
        <taxon>Sar</taxon>
        <taxon>Alveolata</taxon>
        <taxon>Ciliophora</taxon>
        <taxon>Intramacronucleata</taxon>
        <taxon>Spirotrichea</taxon>
        <taxon>Hypotrichia</taxon>
        <taxon>Euplotida</taxon>
        <taxon>Euplotidae</taxon>
        <taxon>Moneuplotes</taxon>
    </lineage>
</organism>
<feature type="compositionally biased region" description="Polar residues" evidence="1">
    <location>
        <begin position="348"/>
        <end position="358"/>
    </location>
</feature>
<evidence type="ECO:0000313" key="3">
    <source>
        <dbReference type="Proteomes" id="UP001295684"/>
    </source>
</evidence>
<dbReference type="Proteomes" id="UP001295684">
    <property type="component" value="Unassembled WGS sequence"/>
</dbReference>
<accession>A0AAD1XE99</accession>
<evidence type="ECO:0000313" key="2">
    <source>
        <dbReference type="EMBL" id="CAI2367556.1"/>
    </source>
</evidence>
<keyword evidence="3" id="KW-1185">Reference proteome</keyword>
<feature type="region of interest" description="Disordered" evidence="1">
    <location>
        <begin position="54"/>
        <end position="86"/>
    </location>
</feature>
<evidence type="ECO:0000256" key="1">
    <source>
        <dbReference type="SAM" id="MobiDB-lite"/>
    </source>
</evidence>
<reference evidence="2" key="1">
    <citation type="submission" date="2023-07" db="EMBL/GenBank/DDBJ databases">
        <authorList>
            <consortium name="AG Swart"/>
            <person name="Singh M."/>
            <person name="Singh A."/>
            <person name="Seah K."/>
            <person name="Emmerich C."/>
        </authorList>
    </citation>
    <scope>NUCLEOTIDE SEQUENCE</scope>
    <source>
        <strain evidence="2">DP1</strain>
    </source>
</reference>
<dbReference type="EMBL" id="CAMPGE010008667">
    <property type="protein sequence ID" value="CAI2367556.1"/>
    <property type="molecule type" value="Genomic_DNA"/>
</dbReference>
<proteinExistence type="predicted"/>
<name>A0AAD1XE99_EUPCR</name>
<gene>
    <name evidence="2" type="ORF">ECRASSUSDP1_LOCUS8843</name>
</gene>
<feature type="compositionally biased region" description="Polar residues" evidence="1">
    <location>
        <begin position="324"/>
        <end position="340"/>
    </location>
</feature>